<comment type="caution">
    <text evidence="2">The sequence shown here is derived from an EMBL/GenBank/DDBJ whole genome shotgun (WGS) entry which is preliminary data.</text>
</comment>
<proteinExistence type="predicted"/>
<evidence type="ECO:0000313" key="3">
    <source>
        <dbReference type="Proteomes" id="UP000740926"/>
    </source>
</evidence>
<feature type="compositionally biased region" description="Basic and acidic residues" evidence="1">
    <location>
        <begin position="83"/>
        <end position="94"/>
    </location>
</feature>
<evidence type="ECO:0000313" key="2">
    <source>
        <dbReference type="EMBL" id="KAG1531324.1"/>
    </source>
</evidence>
<dbReference type="AlphaFoldDB" id="A0A9P6XT13"/>
<reference evidence="2 3" key="1">
    <citation type="journal article" date="2020" name="Microb. Genom.">
        <title>Genetic diversity of clinical and environmental Mucorales isolates obtained from an investigation of mucormycosis cases among solid organ transplant recipients.</title>
        <authorList>
            <person name="Nguyen M.H."/>
            <person name="Kaul D."/>
            <person name="Muto C."/>
            <person name="Cheng S.J."/>
            <person name="Richter R.A."/>
            <person name="Bruno V.M."/>
            <person name="Liu G."/>
            <person name="Beyhan S."/>
            <person name="Sundermann A.J."/>
            <person name="Mounaud S."/>
            <person name="Pasculle A.W."/>
            <person name="Nierman W.C."/>
            <person name="Driscoll E."/>
            <person name="Cumbie R."/>
            <person name="Clancy C.J."/>
            <person name="Dupont C.L."/>
        </authorList>
    </citation>
    <scope>NUCLEOTIDE SEQUENCE [LARGE SCALE GENOMIC DNA]</scope>
    <source>
        <strain evidence="2 3">GL24</strain>
    </source>
</reference>
<keyword evidence="3" id="KW-1185">Reference proteome</keyword>
<sequence length="94" mass="9888">MLREQHPEQRAGAGAVARLRVLHAQPGGGRRRIRCGRAGAGRSVGGIAGVQRRGLDHGSRRFAPASQGHGAAGAGRQGGGLRLPDRLPRYPDRL</sequence>
<organism evidence="2 3">
    <name type="scientific">Rhizopus delemar</name>
    <dbReference type="NCBI Taxonomy" id="936053"/>
    <lineage>
        <taxon>Eukaryota</taxon>
        <taxon>Fungi</taxon>
        <taxon>Fungi incertae sedis</taxon>
        <taxon>Mucoromycota</taxon>
        <taxon>Mucoromycotina</taxon>
        <taxon>Mucoromycetes</taxon>
        <taxon>Mucorales</taxon>
        <taxon>Mucorineae</taxon>
        <taxon>Rhizopodaceae</taxon>
        <taxon>Rhizopus</taxon>
    </lineage>
</organism>
<name>A0A9P6XT13_9FUNG</name>
<dbReference type="Proteomes" id="UP000740926">
    <property type="component" value="Unassembled WGS sequence"/>
</dbReference>
<evidence type="ECO:0000256" key="1">
    <source>
        <dbReference type="SAM" id="MobiDB-lite"/>
    </source>
</evidence>
<accession>A0A9P6XT13</accession>
<dbReference type="EMBL" id="JAANIU010011038">
    <property type="protein sequence ID" value="KAG1531324.1"/>
    <property type="molecule type" value="Genomic_DNA"/>
</dbReference>
<protein>
    <submittedName>
        <fullName evidence="2">Uncharacterized protein</fullName>
    </submittedName>
</protein>
<gene>
    <name evidence="2" type="ORF">G6F50_016762</name>
</gene>
<feature type="compositionally biased region" description="Gly residues" evidence="1">
    <location>
        <begin position="70"/>
        <end position="81"/>
    </location>
</feature>
<feature type="region of interest" description="Disordered" evidence="1">
    <location>
        <begin position="61"/>
        <end position="94"/>
    </location>
</feature>